<sequence>MDSSTLRTKSSNTPIQRGGTPKTKRPTPSSAPSTSIPGRPDSRSALSSPGDTTTMSDQQGNTGNQRAQLPVHFRGLQAREDDNPFLRGEPSGFGPRTARQDNRANATPSRGGHRGSARGPRGRGRVFRGGSYAPRPDPPAQPTAPPRAPANPFAQGRFDGFATLPSDPPQAYYLHSPPTHPPRPALPPAATRVPIEGQGSDHSQTFPRSAAGDIVARLRDLPSNAVRSDGSLRLTRDWAQSRIGLGDLRRSATTGRLVLTPDSQLRRLGANLGVPALFIEWMIEEDGVGGDTIELPAAVARPFWRY</sequence>
<dbReference type="EMBL" id="ML987207">
    <property type="protein sequence ID" value="KAF2242657.1"/>
    <property type="molecule type" value="Genomic_DNA"/>
</dbReference>
<dbReference type="Proteomes" id="UP000800094">
    <property type="component" value="Unassembled WGS sequence"/>
</dbReference>
<reference evidence="2" key="1">
    <citation type="journal article" date="2020" name="Stud. Mycol.">
        <title>101 Dothideomycetes genomes: a test case for predicting lifestyles and emergence of pathogens.</title>
        <authorList>
            <person name="Haridas S."/>
            <person name="Albert R."/>
            <person name="Binder M."/>
            <person name="Bloem J."/>
            <person name="Labutti K."/>
            <person name="Salamov A."/>
            <person name="Andreopoulos B."/>
            <person name="Baker S."/>
            <person name="Barry K."/>
            <person name="Bills G."/>
            <person name="Bluhm B."/>
            <person name="Cannon C."/>
            <person name="Castanera R."/>
            <person name="Culley D."/>
            <person name="Daum C."/>
            <person name="Ezra D."/>
            <person name="Gonzalez J."/>
            <person name="Henrissat B."/>
            <person name="Kuo A."/>
            <person name="Liang C."/>
            <person name="Lipzen A."/>
            <person name="Lutzoni F."/>
            <person name="Magnuson J."/>
            <person name="Mondo S."/>
            <person name="Nolan M."/>
            <person name="Ohm R."/>
            <person name="Pangilinan J."/>
            <person name="Park H.-J."/>
            <person name="Ramirez L."/>
            <person name="Alfaro M."/>
            <person name="Sun H."/>
            <person name="Tritt A."/>
            <person name="Yoshinaga Y."/>
            <person name="Zwiers L.-H."/>
            <person name="Turgeon B."/>
            <person name="Goodwin S."/>
            <person name="Spatafora J."/>
            <person name="Crous P."/>
            <person name="Grigoriev I."/>
        </authorList>
    </citation>
    <scope>NUCLEOTIDE SEQUENCE</scope>
    <source>
        <strain evidence="2">CBS 122368</strain>
    </source>
</reference>
<dbReference type="RefSeq" id="XP_033677661.1">
    <property type="nucleotide sequence ID" value="XM_033827237.1"/>
</dbReference>
<dbReference type="AlphaFoldDB" id="A0A6A6HX94"/>
<name>A0A6A6HX94_9PLEO</name>
<feature type="compositionally biased region" description="Pro residues" evidence="1">
    <location>
        <begin position="135"/>
        <end position="149"/>
    </location>
</feature>
<feature type="compositionally biased region" description="Low complexity" evidence="1">
    <location>
        <begin position="17"/>
        <end position="35"/>
    </location>
</feature>
<accession>A0A6A6HX94</accession>
<protein>
    <submittedName>
        <fullName evidence="2">Uncharacterized protein</fullName>
    </submittedName>
</protein>
<keyword evidence="3" id="KW-1185">Reference proteome</keyword>
<feature type="compositionally biased region" description="Polar residues" evidence="1">
    <location>
        <begin position="1"/>
        <end position="15"/>
    </location>
</feature>
<evidence type="ECO:0000256" key="1">
    <source>
        <dbReference type="SAM" id="MobiDB-lite"/>
    </source>
</evidence>
<evidence type="ECO:0000313" key="3">
    <source>
        <dbReference type="Proteomes" id="UP000800094"/>
    </source>
</evidence>
<dbReference type="GeneID" id="54580567"/>
<feature type="compositionally biased region" description="Basic residues" evidence="1">
    <location>
        <begin position="111"/>
        <end position="126"/>
    </location>
</feature>
<feature type="compositionally biased region" description="Polar residues" evidence="1">
    <location>
        <begin position="44"/>
        <end position="67"/>
    </location>
</feature>
<gene>
    <name evidence="2" type="ORF">BU26DRAFT_510486</name>
</gene>
<evidence type="ECO:0000313" key="2">
    <source>
        <dbReference type="EMBL" id="KAF2242657.1"/>
    </source>
</evidence>
<organism evidence="2 3">
    <name type="scientific">Trematosphaeria pertusa</name>
    <dbReference type="NCBI Taxonomy" id="390896"/>
    <lineage>
        <taxon>Eukaryota</taxon>
        <taxon>Fungi</taxon>
        <taxon>Dikarya</taxon>
        <taxon>Ascomycota</taxon>
        <taxon>Pezizomycotina</taxon>
        <taxon>Dothideomycetes</taxon>
        <taxon>Pleosporomycetidae</taxon>
        <taxon>Pleosporales</taxon>
        <taxon>Massarineae</taxon>
        <taxon>Trematosphaeriaceae</taxon>
        <taxon>Trematosphaeria</taxon>
    </lineage>
</organism>
<proteinExistence type="predicted"/>
<feature type="region of interest" description="Disordered" evidence="1">
    <location>
        <begin position="1"/>
        <end position="189"/>
    </location>
</feature>
<feature type="compositionally biased region" description="Pro residues" evidence="1">
    <location>
        <begin position="178"/>
        <end position="187"/>
    </location>
</feature>